<name>A0A1X6YRT9_9RHOB</name>
<dbReference type="PANTHER" id="PTHR33545:SF5">
    <property type="entry name" value="UPF0750 MEMBRANE PROTEIN YITT"/>
    <property type="match status" value="1"/>
</dbReference>
<feature type="transmembrane region" description="Helical" evidence="6">
    <location>
        <begin position="152"/>
        <end position="172"/>
    </location>
</feature>
<feature type="transmembrane region" description="Helical" evidence="6">
    <location>
        <begin position="57"/>
        <end position="76"/>
    </location>
</feature>
<organism evidence="7 8">
    <name type="scientific">Roseivivax jejudonensis</name>
    <dbReference type="NCBI Taxonomy" id="1529041"/>
    <lineage>
        <taxon>Bacteria</taxon>
        <taxon>Pseudomonadati</taxon>
        <taxon>Pseudomonadota</taxon>
        <taxon>Alphaproteobacteria</taxon>
        <taxon>Rhodobacterales</taxon>
        <taxon>Roseobacteraceae</taxon>
        <taxon>Roseivivax</taxon>
    </lineage>
</organism>
<dbReference type="GO" id="GO:0005886">
    <property type="term" value="C:plasma membrane"/>
    <property type="evidence" value="ECO:0007669"/>
    <property type="project" value="UniProtKB-SubCell"/>
</dbReference>
<dbReference type="EMBL" id="FWFK01000002">
    <property type="protein sequence ID" value="SLN28657.1"/>
    <property type="molecule type" value="Genomic_DNA"/>
</dbReference>
<sequence length="206" mass="22575">MIILDTPPPDRHTLSEDVQGMLIGCTLVALSIQFLRASELITGQIAGLALVVSYPTGISFGIAFFVLNLPFYWLAIRQMGWRFTIKNFVAVTTMSVMADLMPYVLRVEPLHPAVGAALFGLCAGMGLLGLFRHGATLGGVGIVALWLQDTRGIKAGNVQLAFDLCVFALALFLFRWEIVAWSLLGAVILNVIITINHRRDRYIARS</sequence>
<dbReference type="Pfam" id="PF02588">
    <property type="entry name" value="YitT_membrane"/>
    <property type="match status" value="1"/>
</dbReference>
<feature type="transmembrane region" description="Helical" evidence="6">
    <location>
        <begin position="88"/>
        <end position="105"/>
    </location>
</feature>
<dbReference type="PANTHER" id="PTHR33545">
    <property type="entry name" value="UPF0750 MEMBRANE PROTEIN YITT-RELATED"/>
    <property type="match status" value="1"/>
</dbReference>
<keyword evidence="4 6" id="KW-1133">Transmembrane helix</keyword>
<accession>A0A1X6YRT9</accession>
<evidence type="ECO:0000256" key="5">
    <source>
        <dbReference type="ARBA" id="ARBA00023136"/>
    </source>
</evidence>
<reference evidence="7 8" key="1">
    <citation type="submission" date="2017-03" db="EMBL/GenBank/DDBJ databases">
        <authorList>
            <person name="Afonso C.L."/>
            <person name="Miller P.J."/>
            <person name="Scott M.A."/>
            <person name="Spackman E."/>
            <person name="Goraichik I."/>
            <person name="Dimitrov K.M."/>
            <person name="Suarez D.L."/>
            <person name="Swayne D.E."/>
        </authorList>
    </citation>
    <scope>NUCLEOTIDE SEQUENCE [LARGE SCALE GENOMIC DNA]</scope>
    <source>
        <strain evidence="7 8">CECT 8625</strain>
    </source>
</reference>
<evidence type="ECO:0000256" key="3">
    <source>
        <dbReference type="ARBA" id="ARBA00022692"/>
    </source>
</evidence>
<dbReference type="RefSeq" id="WP_085790974.1">
    <property type="nucleotide sequence ID" value="NZ_FWFK01000002.1"/>
</dbReference>
<evidence type="ECO:0000256" key="2">
    <source>
        <dbReference type="ARBA" id="ARBA00022475"/>
    </source>
</evidence>
<feature type="transmembrane region" description="Helical" evidence="6">
    <location>
        <begin position="178"/>
        <end position="196"/>
    </location>
</feature>
<dbReference type="InterPro" id="IPR051461">
    <property type="entry name" value="UPF0750_membrane"/>
</dbReference>
<comment type="subcellular location">
    <subcellularLocation>
        <location evidence="1">Cell membrane</location>
        <topology evidence="1">Multi-pass membrane protein</topology>
    </subcellularLocation>
</comment>
<dbReference type="InterPro" id="IPR003740">
    <property type="entry name" value="YitT"/>
</dbReference>
<keyword evidence="5 6" id="KW-0472">Membrane</keyword>
<keyword evidence="3 6" id="KW-0812">Transmembrane</keyword>
<feature type="transmembrane region" description="Helical" evidence="6">
    <location>
        <begin position="111"/>
        <end position="131"/>
    </location>
</feature>
<dbReference type="AlphaFoldDB" id="A0A1X6YRT9"/>
<dbReference type="OrthoDB" id="3296441at2"/>
<proteinExistence type="predicted"/>
<evidence type="ECO:0000256" key="1">
    <source>
        <dbReference type="ARBA" id="ARBA00004651"/>
    </source>
</evidence>
<keyword evidence="2" id="KW-1003">Cell membrane</keyword>
<keyword evidence="8" id="KW-1185">Reference proteome</keyword>
<evidence type="ECO:0000313" key="7">
    <source>
        <dbReference type="EMBL" id="SLN28657.1"/>
    </source>
</evidence>
<dbReference type="Proteomes" id="UP000193570">
    <property type="component" value="Unassembled WGS sequence"/>
</dbReference>
<evidence type="ECO:0008006" key="9">
    <source>
        <dbReference type="Google" id="ProtNLM"/>
    </source>
</evidence>
<evidence type="ECO:0000313" key="8">
    <source>
        <dbReference type="Proteomes" id="UP000193570"/>
    </source>
</evidence>
<protein>
    <recommendedName>
        <fullName evidence="9">YitT family protein</fullName>
    </recommendedName>
</protein>
<evidence type="ECO:0000256" key="6">
    <source>
        <dbReference type="SAM" id="Phobius"/>
    </source>
</evidence>
<evidence type="ECO:0000256" key="4">
    <source>
        <dbReference type="ARBA" id="ARBA00022989"/>
    </source>
</evidence>
<gene>
    <name evidence="7" type="ORF">ROJ8625_01218</name>
</gene>